<reference evidence="12" key="2">
    <citation type="submission" date="2025-09" db="UniProtKB">
        <authorList>
            <consortium name="Ensembl"/>
        </authorList>
    </citation>
    <scope>IDENTIFICATION</scope>
</reference>
<keyword evidence="3 10" id="KW-0812">Transmembrane</keyword>
<dbReference type="Proteomes" id="UP000694557">
    <property type="component" value="Unassembled WGS sequence"/>
</dbReference>
<feature type="transmembrane region" description="Helical" evidence="10">
    <location>
        <begin position="255"/>
        <end position="277"/>
    </location>
</feature>
<dbReference type="InterPro" id="IPR000276">
    <property type="entry name" value="GPCR_Rhodpsn"/>
</dbReference>
<evidence type="ECO:0000256" key="3">
    <source>
        <dbReference type="ARBA" id="ARBA00022692"/>
    </source>
</evidence>
<dbReference type="Pfam" id="PF00001">
    <property type="entry name" value="7tm_1"/>
    <property type="match status" value="1"/>
</dbReference>
<keyword evidence="4 10" id="KW-1133">Transmembrane helix</keyword>
<feature type="transmembrane region" description="Helical" evidence="10">
    <location>
        <begin position="225"/>
        <end position="243"/>
    </location>
</feature>
<keyword evidence="5" id="KW-0297">G-protein coupled receptor</keyword>
<name>A0A8C7F7D0_ONCKI</name>
<feature type="region of interest" description="Disordered" evidence="9">
    <location>
        <begin position="328"/>
        <end position="359"/>
    </location>
</feature>
<evidence type="ECO:0000256" key="10">
    <source>
        <dbReference type="SAM" id="Phobius"/>
    </source>
</evidence>
<evidence type="ECO:0000259" key="11">
    <source>
        <dbReference type="PROSITE" id="PS50262"/>
    </source>
</evidence>
<dbReference type="Gene3D" id="1.20.1070.10">
    <property type="entry name" value="Rhodopsin 7-helix transmembrane proteins"/>
    <property type="match status" value="1"/>
</dbReference>
<proteinExistence type="predicted"/>
<evidence type="ECO:0000256" key="2">
    <source>
        <dbReference type="ARBA" id="ARBA00022475"/>
    </source>
</evidence>
<dbReference type="GO" id="GO:0005886">
    <property type="term" value="C:plasma membrane"/>
    <property type="evidence" value="ECO:0007669"/>
    <property type="project" value="UniProtKB-SubCell"/>
</dbReference>
<keyword evidence="8" id="KW-0807">Transducer</keyword>
<reference evidence="12" key="1">
    <citation type="submission" date="2025-08" db="UniProtKB">
        <authorList>
            <consortium name="Ensembl"/>
        </authorList>
    </citation>
    <scope>IDENTIFICATION</scope>
</reference>
<evidence type="ECO:0000256" key="6">
    <source>
        <dbReference type="ARBA" id="ARBA00023136"/>
    </source>
</evidence>
<dbReference type="SUPFAM" id="SSF81321">
    <property type="entry name" value="Family A G protein-coupled receptor-like"/>
    <property type="match status" value="1"/>
</dbReference>
<feature type="transmembrane region" description="Helical" evidence="10">
    <location>
        <begin position="124"/>
        <end position="149"/>
    </location>
</feature>
<feature type="transmembrane region" description="Helical" evidence="10">
    <location>
        <begin position="84"/>
        <end position="103"/>
    </location>
</feature>
<dbReference type="AlphaFoldDB" id="A0A8C7F7D0"/>
<dbReference type="CDD" id="cd00637">
    <property type="entry name" value="7tm_classA_rhodopsin-like"/>
    <property type="match status" value="1"/>
</dbReference>
<dbReference type="InterPro" id="IPR017452">
    <property type="entry name" value="GPCR_Rhodpsn_7TM"/>
</dbReference>
<evidence type="ECO:0000256" key="4">
    <source>
        <dbReference type="ARBA" id="ARBA00022989"/>
    </source>
</evidence>
<accession>A0A8C7F7D0</accession>
<feature type="domain" description="G-protein coupled receptors family 1 profile" evidence="11">
    <location>
        <begin position="22"/>
        <end position="278"/>
    </location>
</feature>
<keyword evidence="7" id="KW-0675">Receptor</keyword>
<dbReference type="PRINTS" id="PR00237">
    <property type="entry name" value="GPCRRHODOPSN"/>
</dbReference>
<dbReference type="GO" id="GO:0004930">
    <property type="term" value="F:G protein-coupled receptor activity"/>
    <property type="evidence" value="ECO:0007669"/>
    <property type="project" value="UniProtKB-KW"/>
</dbReference>
<comment type="subcellular location">
    <subcellularLocation>
        <location evidence="1">Cell membrane</location>
        <topology evidence="1">Multi-pass membrane protein</topology>
    </subcellularLocation>
</comment>
<protein>
    <recommendedName>
        <fullName evidence="11">G-protein coupled receptors family 1 profile domain-containing protein</fullName>
    </recommendedName>
</protein>
<dbReference type="PANTHER" id="PTHR22752:SF14">
    <property type="entry name" value="G-PROTEIN COUPLED RECEPTORS FAMILY 1 PROFILE DOMAIN-CONTAINING PROTEIN"/>
    <property type="match status" value="1"/>
</dbReference>
<dbReference type="PANTHER" id="PTHR22752">
    <property type="entry name" value="G PROTEIN-COUPLED RECEPTOR"/>
    <property type="match status" value="1"/>
</dbReference>
<evidence type="ECO:0000256" key="9">
    <source>
        <dbReference type="SAM" id="MobiDB-lite"/>
    </source>
</evidence>
<evidence type="ECO:0000313" key="13">
    <source>
        <dbReference type="Proteomes" id="UP000694557"/>
    </source>
</evidence>
<evidence type="ECO:0000256" key="1">
    <source>
        <dbReference type="ARBA" id="ARBA00004651"/>
    </source>
</evidence>
<evidence type="ECO:0000256" key="5">
    <source>
        <dbReference type="ARBA" id="ARBA00023040"/>
    </source>
</evidence>
<keyword evidence="2" id="KW-1003">Cell membrane</keyword>
<keyword evidence="6 10" id="KW-0472">Membrane</keyword>
<feature type="transmembrane region" description="Helical" evidence="10">
    <location>
        <begin position="43"/>
        <end position="64"/>
    </location>
</feature>
<evidence type="ECO:0000256" key="7">
    <source>
        <dbReference type="ARBA" id="ARBA00023170"/>
    </source>
</evidence>
<dbReference type="FunFam" id="1.20.1070.10:FF:000464">
    <property type="entry name" value="Trace amine-associated receptor 1"/>
    <property type="match status" value="1"/>
</dbReference>
<evidence type="ECO:0000256" key="8">
    <source>
        <dbReference type="ARBA" id="ARBA00023224"/>
    </source>
</evidence>
<feature type="transmembrane region" description="Helical" evidence="10">
    <location>
        <begin position="6"/>
        <end position="31"/>
    </location>
</feature>
<feature type="transmembrane region" description="Helical" evidence="10">
    <location>
        <begin position="169"/>
        <end position="192"/>
    </location>
</feature>
<organism evidence="12 13">
    <name type="scientific">Oncorhynchus kisutch</name>
    <name type="common">Coho salmon</name>
    <name type="synonym">Salmo kisutch</name>
    <dbReference type="NCBI Taxonomy" id="8019"/>
    <lineage>
        <taxon>Eukaryota</taxon>
        <taxon>Metazoa</taxon>
        <taxon>Chordata</taxon>
        <taxon>Craniata</taxon>
        <taxon>Vertebrata</taxon>
        <taxon>Euteleostomi</taxon>
        <taxon>Actinopterygii</taxon>
        <taxon>Neopterygii</taxon>
        <taxon>Teleostei</taxon>
        <taxon>Protacanthopterygii</taxon>
        <taxon>Salmoniformes</taxon>
        <taxon>Salmonidae</taxon>
        <taxon>Salmoninae</taxon>
        <taxon>Oncorhynchus</taxon>
    </lineage>
</organism>
<keyword evidence="13" id="KW-1185">Reference proteome</keyword>
<dbReference type="GeneTree" id="ENSGT00940000166955"/>
<dbReference type="PROSITE" id="PS50262">
    <property type="entry name" value="G_PROTEIN_RECEP_F1_2"/>
    <property type="match status" value="1"/>
</dbReference>
<sequence length="375" mass="41873">MQPVALVYAALMVVSSLFSVCGNVVLLLVVLLNKELHTETWALTLSFCLSDLALGLSTIPFGAHNSLLRPQGYPSDGYLCQGSAFLYLLLQLGSIHSLTWATVDKFTEICFALSYSTICTARRTRVVLVLVWLYGLINAALPLLGFGRYTYSSTRFLCAPSFQPDYRGFSLLFIVVGIIAPILIMCSMYAYIVYIARKQVRRGTFVCNDQHCFYVPAKNYFRSSIVMVATVVFLLVCWLPYIATCFYETFSGHEPPAATSAVATWLVLFTSSLNPWINSMTQKRYRVALRKSLNKIRQLLQHRLMNTHPQSSAIQLEIVSHNHHHIAKPSLWSDDSKPGSPETRSMSEVTMEDSKDTGDSKGITLDQVCPCGTIC</sequence>
<evidence type="ECO:0000313" key="12">
    <source>
        <dbReference type="Ensembl" id="ENSOKIP00005019200.1"/>
    </source>
</evidence>
<dbReference type="Ensembl" id="ENSOKIT00005020461.1">
    <property type="protein sequence ID" value="ENSOKIP00005019200.1"/>
    <property type="gene ID" value="ENSOKIG00005008512.1"/>
</dbReference>